<feature type="region of interest" description="Disordered" evidence="1">
    <location>
        <begin position="49"/>
        <end position="120"/>
    </location>
</feature>
<evidence type="ECO:0000256" key="1">
    <source>
        <dbReference type="SAM" id="MobiDB-lite"/>
    </source>
</evidence>
<feature type="signal peptide" evidence="2">
    <location>
        <begin position="1"/>
        <end position="20"/>
    </location>
</feature>
<keyword evidence="2" id="KW-0732">Signal</keyword>
<name>A0AAD5SFQ6_9FUNG</name>
<feature type="compositionally biased region" description="Gly residues" evidence="1">
    <location>
        <begin position="106"/>
        <end position="120"/>
    </location>
</feature>
<gene>
    <name evidence="3" type="ORF">HK097_006639</name>
</gene>
<protein>
    <submittedName>
        <fullName evidence="3">Uncharacterized protein</fullName>
    </submittedName>
</protein>
<feature type="compositionally biased region" description="Basic and acidic residues" evidence="1">
    <location>
        <begin position="69"/>
        <end position="81"/>
    </location>
</feature>
<evidence type="ECO:0000313" key="3">
    <source>
        <dbReference type="EMBL" id="KAJ3052247.1"/>
    </source>
</evidence>
<sequence length="120" mass="13109">MRSYIFLALAFFFALVSAQAQPDVDDVDDVEIAGGKGFNNLKGFNKGNNNFKNGNVVKNTGRANNRVKQQTDTKADLKTDKNYATNNVNRNHKDSQNTNFGTGFNKKGGIGGFKKGGGKW</sequence>
<comment type="caution">
    <text evidence="3">The sequence shown here is derived from an EMBL/GenBank/DDBJ whole genome shotgun (WGS) entry which is preliminary data.</text>
</comment>
<accession>A0AAD5SFQ6</accession>
<dbReference type="EMBL" id="JADGJD010000311">
    <property type="protein sequence ID" value="KAJ3052247.1"/>
    <property type="molecule type" value="Genomic_DNA"/>
</dbReference>
<keyword evidence="4" id="KW-1185">Reference proteome</keyword>
<evidence type="ECO:0000256" key="2">
    <source>
        <dbReference type="SAM" id="SignalP"/>
    </source>
</evidence>
<dbReference type="AlphaFoldDB" id="A0AAD5SFQ6"/>
<reference evidence="3" key="1">
    <citation type="submission" date="2020-05" db="EMBL/GenBank/DDBJ databases">
        <title>Phylogenomic resolution of chytrid fungi.</title>
        <authorList>
            <person name="Stajich J.E."/>
            <person name="Amses K."/>
            <person name="Simmons R."/>
            <person name="Seto K."/>
            <person name="Myers J."/>
            <person name="Bonds A."/>
            <person name="Quandt C.A."/>
            <person name="Barry K."/>
            <person name="Liu P."/>
            <person name="Grigoriev I."/>
            <person name="Longcore J.E."/>
            <person name="James T.Y."/>
        </authorList>
    </citation>
    <scope>NUCLEOTIDE SEQUENCE</scope>
    <source>
        <strain evidence="3">JEL0318</strain>
    </source>
</reference>
<feature type="chain" id="PRO_5042079184" evidence="2">
    <location>
        <begin position="21"/>
        <end position="120"/>
    </location>
</feature>
<evidence type="ECO:0000313" key="4">
    <source>
        <dbReference type="Proteomes" id="UP001212841"/>
    </source>
</evidence>
<organism evidence="3 4">
    <name type="scientific">Rhizophlyctis rosea</name>
    <dbReference type="NCBI Taxonomy" id="64517"/>
    <lineage>
        <taxon>Eukaryota</taxon>
        <taxon>Fungi</taxon>
        <taxon>Fungi incertae sedis</taxon>
        <taxon>Chytridiomycota</taxon>
        <taxon>Chytridiomycota incertae sedis</taxon>
        <taxon>Chytridiomycetes</taxon>
        <taxon>Rhizophlyctidales</taxon>
        <taxon>Rhizophlyctidaceae</taxon>
        <taxon>Rhizophlyctis</taxon>
    </lineage>
</organism>
<dbReference type="Proteomes" id="UP001212841">
    <property type="component" value="Unassembled WGS sequence"/>
</dbReference>
<feature type="compositionally biased region" description="Low complexity" evidence="1">
    <location>
        <begin position="49"/>
        <end position="59"/>
    </location>
</feature>
<proteinExistence type="predicted"/>